<name>A0AAE3KEY9_9PSEU</name>
<evidence type="ECO:0000256" key="4">
    <source>
        <dbReference type="ARBA" id="ARBA00022692"/>
    </source>
</evidence>
<dbReference type="GO" id="GO:0016787">
    <property type="term" value="F:hydrolase activity"/>
    <property type="evidence" value="ECO:0007669"/>
    <property type="project" value="UniProtKB-KW"/>
</dbReference>
<dbReference type="Proteomes" id="UP001206128">
    <property type="component" value="Unassembled WGS sequence"/>
</dbReference>
<dbReference type="EMBL" id="JAMTCK010000005">
    <property type="protein sequence ID" value="MCP2165816.1"/>
    <property type="molecule type" value="Genomic_DNA"/>
</dbReference>
<evidence type="ECO:0000313" key="13">
    <source>
        <dbReference type="Proteomes" id="UP001206128"/>
    </source>
</evidence>
<keyword evidence="5" id="KW-0547">Nucleotide-binding</keyword>
<keyword evidence="13" id="KW-1185">Reference proteome</keyword>
<evidence type="ECO:0000256" key="7">
    <source>
        <dbReference type="ARBA" id="ARBA00022840"/>
    </source>
</evidence>
<comment type="caution">
    <text evidence="12">The sequence shown here is derived from an EMBL/GenBank/DDBJ whole genome shotgun (WGS) entry which is preliminary data.</text>
</comment>
<accession>A0AAE3KEY9</accession>
<sequence length="537" mass="56344">MASTPTTKSQVQAYRFVLRRMQSALVRRDAVMLHDPMRTHSRATGVGVILACLGLLGFVVWGLFSPAPKLPDSGIVISKQTGAVYVMRQDPKRLIPMTNLASARLYLLAQQNPDRGAAQGAAGSEAAAGAPVSDQAAQATVVDEAALGTVSKDRLTGIIDAPQSLPEKPEQRIGSDWMVCDNVTLDRDRRDPTSVGGVTTTVLAGLAGGTAGQELADNTALLVKAPTNKTYLVYKRPKNANQTNASALRAEIDLTDAGVAAAFKLSGKTPRAVTAGLLSAIPEGKKISAPDVAGKGSAASYLSGSGIKVGDVVEVSRAGTASYHLVLKDGLQEVTRAVADLIKFSNDENDFKKVNVEEFNQAPTAPSDKQVDVRDFPDMVPEILEAAQHPVTCLSWTASDESTEKTSVTYGSRVPVPTGQTTVKLNQTGATGEVVDEFYMPPGKSGVVRSAASPEDFKTGPIQLISERGVKYGVPDPTTATALGLGKDYVPAPESIVRLLPSGAQLNRNDAQMSYDGVSSADLNGTYPSVQPGGQGN</sequence>
<keyword evidence="4 11" id="KW-0812">Transmembrane</keyword>
<reference evidence="12" key="1">
    <citation type="submission" date="2022-06" db="EMBL/GenBank/DDBJ databases">
        <title>Genomic Encyclopedia of Archaeal and Bacterial Type Strains, Phase II (KMG-II): from individual species to whole genera.</title>
        <authorList>
            <person name="Goeker M."/>
        </authorList>
    </citation>
    <scope>NUCLEOTIDE SEQUENCE</scope>
    <source>
        <strain evidence="12">DSM 43935</strain>
    </source>
</reference>
<dbReference type="Gene3D" id="3.30.2390.20">
    <property type="entry name" value="Type VII secretion system EccB, repeat 1 domain"/>
    <property type="match status" value="1"/>
</dbReference>
<evidence type="ECO:0000256" key="11">
    <source>
        <dbReference type="SAM" id="Phobius"/>
    </source>
</evidence>
<dbReference type="InterPro" id="IPR042485">
    <property type="entry name" value="T7SS_EccB_R3"/>
</dbReference>
<dbReference type="AlphaFoldDB" id="A0AAE3KEY9"/>
<keyword evidence="6" id="KW-0378">Hydrolase</keyword>
<dbReference type="PANTHER" id="PTHR40765">
    <property type="entry name" value="ESX-2 SECRETION SYSTEM ATPASE ECCB2"/>
    <property type="match status" value="1"/>
</dbReference>
<evidence type="ECO:0000256" key="9">
    <source>
        <dbReference type="ARBA" id="ARBA00023136"/>
    </source>
</evidence>
<feature type="transmembrane region" description="Helical" evidence="11">
    <location>
        <begin position="43"/>
        <end position="64"/>
    </location>
</feature>
<evidence type="ECO:0000256" key="2">
    <source>
        <dbReference type="ARBA" id="ARBA00008149"/>
    </source>
</evidence>
<evidence type="ECO:0000256" key="8">
    <source>
        <dbReference type="ARBA" id="ARBA00022989"/>
    </source>
</evidence>
<dbReference type="Gene3D" id="2.40.50.910">
    <property type="entry name" value="Type VII secretion system EccB, repeat 3 domain"/>
    <property type="match status" value="1"/>
</dbReference>
<dbReference type="RefSeq" id="WP_253770976.1">
    <property type="nucleotide sequence ID" value="NZ_JAMTCK010000005.1"/>
</dbReference>
<dbReference type="InterPro" id="IPR044857">
    <property type="entry name" value="T7SS_EccB_R1"/>
</dbReference>
<keyword evidence="9 11" id="KW-0472">Membrane</keyword>
<dbReference type="GO" id="GO:0005576">
    <property type="term" value="C:extracellular region"/>
    <property type="evidence" value="ECO:0007669"/>
    <property type="project" value="TreeGrafter"/>
</dbReference>
<dbReference type="GO" id="GO:0005524">
    <property type="term" value="F:ATP binding"/>
    <property type="evidence" value="ECO:0007669"/>
    <property type="project" value="UniProtKB-KW"/>
</dbReference>
<protein>
    <submittedName>
        <fullName evidence="12">Type VII secretion protein EccB</fullName>
    </submittedName>
</protein>
<dbReference type="NCBIfam" id="TIGR03919">
    <property type="entry name" value="T7SS_EccB"/>
    <property type="match status" value="1"/>
</dbReference>
<evidence type="ECO:0000256" key="6">
    <source>
        <dbReference type="ARBA" id="ARBA00022801"/>
    </source>
</evidence>
<keyword evidence="8 11" id="KW-1133">Transmembrane helix</keyword>
<gene>
    <name evidence="12" type="ORF">LX83_002674</name>
</gene>
<keyword evidence="7" id="KW-0067">ATP-binding</keyword>
<evidence type="ECO:0000256" key="5">
    <source>
        <dbReference type="ARBA" id="ARBA00022741"/>
    </source>
</evidence>
<dbReference type="Pfam" id="PF05108">
    <property type="entry name" value="T7SS_ESX1_EccB"/>
    <property type="match status" value="1"/>
</dbReference>
<proteinExistence type="inferred from homology"/>
<organism evidence="12 13">
    <name type="scientific">Goodfellowiella coeruleoviolacea</name>
    <dbReference type="NCBI Taxonomy" id="334858"/>
    <lineage>
        <taxon>Bacteria</taxon>
        <taxon>Bacillati</taxon>
        <taxon>Actinomycetota</taxon>
        <taxon>Actinomycetes</taxon>
        <taxon>Pseudonocardiales</taxon>
        <taxon>Pseudonocardiaceae</taxon>
        <taxon>Goodfellowiella</taxon>
    </lineage>
</organism>
<evidence type="ECO:0000256" key="1">
    <source>
        <dbReference type="ARBA" id="ARBA00004162"/>
    </source>
</evidence>
<dbReference type="GO" id="GO:0005886">
    <property type="term" value="C:plasma membrane"/>
    <property type="evidence" value="ECO:0007669"/>
    <property type="project" value="UniProtKB-SubCell"/>
</dbReference>
<keyword evidence="3" id="KW-1003">Cell membrane</keyword>
<evidence type="ECO:0000256" key="3">
    <source>
        <dbReference type="ARBA" id="ARBA00022475"/>
    </source>
</evidence>
<comment type="similarity">
    <text evidence="2">Belongs to the EccB family.</text>
</comment>
<dbReference type="InterPro" id="IPR007795">
    <property type="entry name" value="T7SS_EccB"/>
</dbReference>
<evidence type="ECO:0000256" key="10">
    <source>
        <dbReference type="SAM" id="MobiDB-lite"/>
    </source>
</evidence>
<feature type="region of interest" description="Disordered" evidence="10">
    <location>
        <begin position="515"/>
        <end position="537"/>
    </location>
</feature>
<dbReference type="PANTHER" id="PTHR40765:SF2">
    <property type="entry name" value="ESX-2 SECRETION SYSTEM ATPASE ECCB2"/>
    <property type="match status" value="1"/>
</dbReference>
<evidence type="ECO:0000313" key="12">
    <source>
        <dbReference type="EMBL" id="MCP2165816.1"/>
    </source>
</evidence>
<comment type="subcellular location">
    <subcellularLocation>
        <location evidence="1">Cell membrane</location>
        <topology evidence="1">Single-pass membrane protein</topology>
    </subcellularLocation>
</comment>